<protein>
    <submittedName>
        <fullName evidence="1">Uncharacterized protein</fullName>
    </submittedName>
</protein>
<name>A0A067QRV9_ZOONE</name>
<dbReference type="EMBL" id="KK853391">
    <property type="protein sequence ID" value="KDR07922.1"/>
    <property type="molecule type" value="Genomic_DNA"/>
</dbReference>
<sequence>MLFLHPQPEDGPCCGDRDLPYEGNSGHRSVTKGMKTADNYWCPAHCGVTAVAAPGTVSPSAGRCKNKEQTPVPPKGREARTFCCTTEPWLLSQQCHIQMEKSAEHVTVYLRLLLLMLRTLKRAPVTSEFRLRQILKHLKTA</sequence>
<gene>
    <name evidence="1" type="ORF">L798_02514</name>
</gene>
<evidence type="ECO:0000313" key="1">
    <source>
        <dbReference type="EMBL" id="KDR07922.1"/>
    </source>
</evidence>
<reference evidence="1 2" key="1">
    <citation type="journal article" date="2014" name="Nat. Commun.">
        <title>Molecular traces of alternative social organization in a termite genome.</title>
        <authorList>
            <person name="Terrapon N."/>
            <person name="Li C."/>
            <person name="Robertson H.M."/>
            <person name="Ji L."/>
            <person name="Meng X."/>
            <person name="Booth W."/>
            <person name="Chen Z."/>
            <person name="Childers C.P."/>
            <person name="Glastad K.M."/>
            <person name="Gokhale K."/>
            <person name="Gowin J."/>
            <person name="Gronenberg W."/>
            <person name="Hermansen R.A."/>
            <person name="Hu H."/>
            <person name="Hunt B.G."/>
            <person name="Huylmans A.K."/>
            <person name="Khalil S.M."/>
            <person name="Mitchell R.D."/>
            <person name="Munoz-Torres M.C."/>
            <person name="Mustard J.A."/>
            <person name="Pan H."/>
            <person name="Reese J.T."/>
            <person name="Scharf M.E."/>
            <person name="Sun F."/>
            <person name="Vogel H."/>
            <person name="Xiao J."/>
            <person name="Yang W."/>
            <person name="Yang Z."/>
            <person name="Yang Z."/>
            <person name="Zhou J."/>
            <person name="Zhu J."/>
            <person name="Brent C.S."/>
            <person name="Elsik C.G."/>
            <person name="Goodisman M.A."/>
            <person name="Liberles D.A."/>
            <person name="Roe R.M."/>
            <person name="Vargo E.L."/>
            <person name="Vilcinskas A."/>
            <person name="Wang J."/>
            <person name="Bornberg-Bauer E."/>
            <person name="Korb J."/>
            <person name="Zhang G."/>
            <person name="Liebig J."/>
        </authorList>
    </citation>
    <scope>NUCLEOTIDE SEQUENCE [LARGE SCALE GENOMIC DNA]</scope>
    <source>
        <tissue evidence="1">Whole organism</tissue>
    </source>
</reference>
<dbReference type="Proteomes" id="UP000027135">
    <property type="component" value="Unassembled WGS sequence"/>
</dbReference>
<proteinExistence type="predicted"/>
<dbReference type="InParanoid" id="A0A067QRV9"/>
<evidence type="ECO:0000313" key="2">
    <source>
        <dbReference type="Proteomes" id="UP000027135"/>
    </source>
</evidence>
<accession>A0A067QRV9</accession>
<dbReference type="AlphaFoldDB" id="A0A067QRV9"/>
<organism evidence="1 2">
    <name type="scientific">Zootermopsis nevadensis</name>
    <name type="common">Dampwood termite</name>
    <dbReference type="NCBI Taxonomy" id="136037"/>
    <lineage>
        <taxon>Eukaryota</taxon>
        <taxon>Metazoa</taxon>
        <taxon>Ecdysozoa</taxon>
        <taxon>Arthropoda</taxon>
        <taxon>Hexapoda</taxon>
        <taxon>Insecta</taxon>
        <taxon>Pterygota</taxon>
        <taxon>Neoptera</taxon>
        <taxon>Polyneoptera</taxon>
        <taxon>Dictyoptera</taxon>
        <taxon>Blattodea</taxon>
        <taxon>Blattoidea</taxon>
        <taxon>Termitoidae</taxon>
        <taxon>Termopsidae</taxon>
        <taxon>Zootermopsis</taxon>
    </lineage>
</organism>
<keyword evidence="2" id="KW-1185">Reference proteome</keyword>